<keyword evidence="15 18" id="KW-0676">Redox-active center</keyword>
<dbReference type="GO" id="GO:0045454">
    <property type="term" value="P:cell redox homeostasis"/>
    <property type="evidence" value="ECO:0007669"/>
    <property type="project" value="TreeGrafter"/>
</dbReference>
<reference evidence="20" key="1">
    <citation type="submission" date="2017-03" db="EMBL/GenBank/DDBJ databases">
        <authorList>
            <consortium name="AG Boll"/>
        </authorList>
    </citation>
    <scope>NUCLEOTIDE SEQUENCE [LARGE SCALE GENOMIC DNA]</scope>
    <source>
        <strain evidence="20">Chol</strain>
    </source>
</reference>
<sequence length="642" mass="68325" precursor="true">MLNRLLPALLLALFWLTNSASAVGALLAPERAFQFSARALDAHTLEARWQIADEYYMYRDRFRFEVEPAEAKLGTPQLPPGKFTDDDNFGRVEIYRGEVAIRLPLEVSGNLSAVTLKVRSQGCADMGVCYPPLAQQAVVQLSGAGATTAPVEGSSSAGKPSLNPLDWFAREQPQMSVAPDANLATSPATGAGAGAASAPASIERADESSRIARLLKDASLGAALLFFFGSGLALSFTPCMFPMIPILSGIIVGHGHHIGRGRAFSLSLAYVLGMALVYAIVGVAAGLSGTLISAALQNAWFLGAGALIFVVLALAMFGLYELQMPSFLQGRFRDEANRQPRGSLHGVFWMGAISAAIVGPCVAAPLAGALLYIAHTGDATLGGLALFAMGIGMGLPLLLIGASTRHLLPRPGPWMNAVNRFFGVLLLAVALWLISPLIPVVVQMLGWAALLILPAIYLHALDPLPADAHGWQRFGKGLGVISLLMGAALLIGALGGSRDPLQPLEFLRSASASAQARGTFGAPAGELRFERIRTLAELEARLENLDRPVLLDFYADWCISCKQMERQTFAEPSVAALMNRMLLLRVDVTADSADDRALLQRFELFGPPGIIFFDAQGKELADLRTIGFVAPAGFRQTLEQAL</sequence>
<keyword evidence="5 18" id="KW-0997">Cell inner membrane</keyword>
<comment type="function">
    <text evidence="18">Required to facilitate the formation of correct disulfide bonds in some periplasmic proteins and for the assembly of the periplasmic c-type cytochromes. Acts by transferring electrons from cytoplasmic thioredoxin to the periplasm. This transfer involves a cascade of disulfide bond formation and reduction steps.</text>
</comment>
<evidence type="ECO:0000256" key="6">
    <source>
        <dbReference type="ARBA" id="ARBA00022692"/>
    </source>
</evidence>
<dbReference type="EMBL" id="LT837803">
    <property type="protein sequence ID" value="SMB23850.1"/>
    <property type="molecule type" value="Genomic_DNA"/>
</dbReference>
<protein>
    <recommendedName>
        <fullName evidence="18">Thiol:disulfide interchange protein DsbD</fullName>
        <ecNumber evidence="18">1.8.1.8</ecNumber>
    </recommendedName>
    <alternativeName>
        <fullName evidence="18">Protein-disulfide reductase</fullName>
        <shortName evidence="18">Disulfide reductase</shortName>
    </alternativeName>
</protein>
<comment type="catalytic activity">
    <reaction evidence="16 18">
        <text>[protein]-dithiol + NAD(+) = [protein]-disulfide + NADH + H(+)</text>
        <dbReference type="Rhea" id="RHEA:18749"/>
        <dbReference type="Rhea" id="RHEA-COMP:10593"/>
        <dbReference type="Rhea" id="RHEA-COMP:10594"/>
        <dbReference type="ChEBI" id="CHEBI:15378"/>
        <dbReference type="ChEBI" id="CHEBI:29950"/>
        <dbReference type="ChEBI" id="CHEBI:50058"/>
        <dbReference type="ChEBI" id="CHEBI:57540"/>
        <dbReference type="ChEBI" id="CHEBI:57945"/>
        <dbReference type="EC" id="1.8.1.8"/>
    </reaction>
</comment>
<evidence type="ECO:0000256" key="15">
    <source>
        <dbReference type="ARBA" id="ARBA00023284"/>
    </source>
</evidence>
<keyword evidence="14 18" id="KW-1015">Disulfide bond</keyword>
<evidence type="ECO:0000256" key="17">
    <source>
        <dbReference type="ARBA" id="ARBA00047804"/>
    </source>
</evidence>
<dbReference type="PANTHER" id="PTHR32234:SF0">
    <property type="entry name" value="THIOL:DISULFIDE INTERCHANGE PROTEIN DSBD"/>
    <property type="match status" value="1"/>
</dbReference>
<feature type="transmembrane region" description="Helical" evidence="18">
    <location>
        <begin position="444"/>
        <end position="462"/>
    </location>
</feature>
<evidence type="ECO:0000256" key="11">
    <source>
        <dbReference type="ARBA" id="ARBA00023002"/>
    </source>
</evidence>
<feature type="disulfide bond" description="Redox-active" evidence="18">
    <location>
        <begin position="123"/>
        <end position="129"/>
    </location>
</feature>
<evidence type="ECO:0000256" key="13">
    <source>
        <dbReference type="ARBA" id="ARBA00023136"/>
    </source>
</evidence>
<accession>A0A7Z7HQR8</accession>
<dbReference type="HAMAP" id="MF_00399">
    <property type="entry name" value="DbsD"/>
    <property type="match status" value="1"/>
</dbReference>
<dbReference type="InterPro" id="IPR003834">
    <property type="entry name" value="Cyt_c_assmbl_TM_dom"/>
</dbReference>
<feature type="transmembrane region" description="Helical" evidence="18">
    <location>
        <begin position="474"/>
        <end position="495"/>
    </location>
</feature>
<evidence type="ECO:0000256" key="18">
    <source>
        <dbReference type="HAMAP-Rule" id="MF_00399"/>
    </source>
</evidence>
<dbReference type="GO" id="GO:0017004">
    <property type="term" value="P:cytochrome complex assembly"/>
    <property type="evidence" value="ECO:0007669"/>
    <property type="project" value="UniProtKB-UniRule"/>
</dbReference>
<keyword evidence="10 18" id="KW-1133">Transmembrane helix</keyword>
<dbReference type="GO" id="GO:0009055">
    <property type="term" value="F:electron transfer activity"/>
    <property type="evidence" value="ECO:0007669"/>
    <property type="project" value="UniProtKB-UniRule"/>
</dbReference>
<evidence type="ECO:0000256" key="5">
    <source>
        <dbReference type="ARBA" id="ARBA00022519"/>
    </source>
</evidence>
<keyword evidence="11 18" id="KW-0560">Oxidoreductase</keyword>
<evidence type="ECO:0000256" key="3">
    <source>
        <dbReference type="ARBA" id="ARBA00022448"/>
    </source>
</evidence>
<dbReference type="InterPro" id="IPR036249">
    <property type="entry name" value="Thioredoxin-like_sf"/>
</dbReference>
<feature type="domain" description="Thioredoxin" evidence="19">
    <location>
        <begin position="501"/>
        <end position="642"/>
    </location>
</feature>
<dbReference type="PANTHER" id="PTHR32234">
    <property type="entry name" value="THIOL:DISULFIDE INTERCHANGE PROTEIN DSBD"/>
    <property type="match status" value="1"/>
</dbReference>
<gene>
    <name evidence="18 20" type="primary">dsbD</name>
    <name evidence="20" type="ORF">SDENCHOL_10935</name>
</gene>
<dbReference type="Gene3D" id="2.60.40.1250">
    <property type="entry name" value="Thiol:disulfide interchange protein DsbD, N-terminal domain"/>
    <property type="match status" value="1"/>
</dbReference>
<keyword evidence="13 18" id="KW-0472">Membrane</keyword>
<dbReference type="EC" id="1.8.1.8" evidence="18"/>
<comment type="catalytic activity">
    <reaction evidence="17 18">
        <text>[protein]-dithiol + NADP(+) = [protein]-disulfide + NADPH + H(+)</text>
        <dbReference type="Rhea" id="RHEA:18753"/>
        <dbReference type="Rhea" id="RHEA-COMP:10593"/>
        <dbReference type="Rhea" id="RHEA-COMP:10594"/>
        <dbReference type="ChEBI" id="CHEBI:15378"/>
        <dbReference type="ChEBI" id="CHEBI:29950"/>
        <dbReference type="ChEBI" id="CHEBI:50058"/>
        <dbReference type="ChEBI" id="CHEBI:57783"/>
        <dbReference type="ChEBI" id="CHEBI:58349"/>
        <dbReference type="EC" id="1.8.1.8"/>
    </reaction>
</comment>
<dbReference type="InterPro" id="IPR028250">
    <property type="entry name" value="DsbDN"/>
</dbReference>
<dbReference type="GO" id="GO:0005886">
    <property type="term" value="C:plasma membrane"/>
    <property type="evidence" value="ECO:0007669"/>
    <property type="project" value="UniProtKB-SubCell"/>
</dbReference>
<dbReference type="SUPFAM" id="SSF52833">
    <property type="entry name" value="Thioredoxin-like"/>
    <property type="match status" value="1"/>
</dbReference>
<evidence type="ECO:0000313" key="20">
    <source>
        <dbReference type="EMBL" id="SMB23850.1"/>
    </source>
</evidence>
<evidence type="ECO:0000256" key="12">
    <source>
        <dbReference type="ARBA" id="ARBA00023027"/>
    </source>
</evidence>
<dbReference type="CDD" id="cd02953">
    <property type="entry name" value="DsbDgamma"/>
    <property type="match status" value="1"/>
</dbReference>
<dbReference type="Gene3D" id="3.40.30.10">
    <property type="entry name" value="Glutaredoxin"/>
    <property type="match status" value="1"/>
</dbReference>
<dbReference type="InterPro" id="IPR022910">
    <property type="entry name" value="Thiol_diS_interchange_DbsD"/>
</dbReference>
<keyword evidence="9 18" id="KW-0249">Electron transport</keyword>
<feature type="transmembrane region" description="Helical" evidence="18">
    <location>
        <begin position="421"/>
        <end position="438"/>
    </location>
</feature>
<evidence type="ECO:0000259" key="19">
    <source>
        <dbReference type="PROSITE" id="PS51352"/>
    </source>
</evidence>
<dbReference type="AlphaFoldDB" id="A0A7Z7HQR8"/>
<keyword evidence="4 18" id="KW-1003">Cell membrane</keyword>
<keyword evidence="12 18" id="KW-0520">NAD</keyword>
<feature type="disulfide bond" description="Redox-active" evidence="18">
    <location>
        <begin position="239"/>
        <end position="361"/>
    </location>
</feature>
<evidence type="ECO:0000256" key="1">
    <source>
        <dbReference type="ARBA" id="ARBA00004429"/>
    </source>
</evidence>
<feature type="chain" id="PRO_5031659178" description="Thiol:disulfide interchange protein DsbD" evidence="18">
    <location>
        <begin position="23"/>
        <end position="642"/>
    </location>
</feature>
<dbReference type="InterPro" id="IPR036929">
    <property type="entry name" value="DsbDN_sf"/>
</dbReference>
<evidence type="ECO:0000256" key="9">
    <source>
        <dbReference type="ARBA" id="ARBA00022982"/>
    </source>
</evidence>
<dbReference type="Pfam" id="PF02683">
    <property type="entry name" value="DsbD_TM"/>
    <property type="match status" value="1"/>
</dbReference>
<feature type="transmembrane region" description="Helical" evidence="18">
    <location>
        <begin position="379"/>
        <end position="400"/>
    </location>
</feature>
<dbReference type="PROSITE" id="PS51352">
    <property type="entry name" value="THIOREDOXIN_2"/>
    <property type="match status" value="1"/>
</dbReference>
<keyword evidence="7 18" id="KW-0732">Signal</keyword>
<evidence type="ECO:0000256" key="10">
    <source>
        <dbReference type="ARBA" id="ARBA00022989"/>
    </source>
</evidence>
<evidence type="ECO:0000256" key="16">
    <source>
        <dbReference type="ARBA" id="ARBA00047388"/>
    </source>
</evidence>
<dbReference type="GO" id="GO:0047134">
    <property type="term" value="F:protein-disulfide reductase [NAD(P)H] activity"/>
    <property type="evidence" value="ECO:0007669"/>
    <property type="project" value="UniProtKB-UniRule"/>
</dbReference>
<dbReference type="Proteomes" id="UP000242886">
    <property type="component" value="Chromosome SDENCHOL"/>
</dbReference>
<dbReference type="Pfam" id="PF11412">
    <property type="entry name" value="DsbD_N"/>
    <property type="match status" value="1"/>
</dbReference>
<proteinExistence type="inferred from homology"/>
<keyword evidence="21" id="KW-1185">Reference proteome</keyword>
<keyword evidence="6 18" id="KW-0812">Transmembrane</keyword>
<dbReference type="InterPro" id="IPR035671">
    <property type="entry name" value="DsbD_gamma"/>
</dbReference>
<comment type="similarity">
    <text evidence="2 18">Belongs to the thioredoxin family. DsbD subfamily.</text>
</comment>
<dbReference type="RefSeq" id="WP_197706844.1">
    <property type="nucleotide sequence ID" value="NZ_LT837803.1"/>
</dbReference>
<feature type="transmembrane region" description="Helical" evidence="18">
    <location>
        <begin position="343"/>
        <end position="373"/>
    </location>
</feature>
<evidence type="ECO:0000256" key="8">
    <source>
        <dbReference type="ARBA" id="ARBA00022748"/>
    </source>
</evidence>
<feature type="transmembrane region" description="Helical" evidence="18">
    <location>
        <begin position="299"/>
        <end position="322"/>
    </location>
</feature>
<evidence type="ECO:0000256" key="2">
    <source>
        <dbReference type="ARBA" id="ARBA00007241"/>
    </source>
</evidence>
<dbReference type="InterPro" id="IPR013766">
    <property type="entry name" value="Thioredoxin_domain"/>
</dbReference>
<organism evidence="20 21">
    <name type="scientific">Sterolibacterium denitrificans</name>
    <dbReference type="NCBI Taxonomy" id="157592"/>
    <lineage>
        <taxon>Bacteria</taxon>
        <taxon>Pseudomonadati</taxon>
        <taxon>Pseudomonadota</taxon>
        <taxon>Betaproteobacteria</taxon>
        <taxon>Nitrosomonadales</taxon>
        <taxon>Sterolibacteriaceae</taxon>
        <taxon>Sterolibacterium</taxon>
    </lineage>
</organism>
<feature type="signal peptide" evidence="18">
    <location>
        <begin position="1"/>
        <end position="22"/>
    </location>
</feature>
<evidence type="ECO:0000256" key="4">
    <source>
        <dbReference type="ARBA" id="ARBA00022475"/>
    </source>
</evidence>
<evidence type="ECO:0000313" key="21">
    <source>
        <dbReference type="Proteomes" id="UP000242886"/>
    </source>
</evidence>
<feature type="transmembrane region" description="Helical" evidence="18">
    <location>
        <begin position="223"/>
        <end position="252"/>
    </location>
</feature>
<keyword evidence="3 18" id="KW-0813">Transport</keyword>
<dbReference type="Pfam" id="PF13899">
    <property type="entry name" value="Thioredoxin_7"/>
    <property type="match status" value="1"/>
</dbReference>
<feature type="disulfide bond" description="Redox-active" evidence="18">
    <location>
        <begin position="558"/>
        <end position="561"/>
    </location>
</feature>
<keyword evidence="8 18" id="KW-0201">Cytochrome c-type biogenesis</keyword>
<evidence type="ECO:0000256" key="7">
    <source>
        <dbReference type="ARBA" id="ARBA00022729"/>
    </source>
</evidence>
<comment type="subcellular location">
    <subcellularLocation>
        <location evidence="1 18">Cell inner membrane</location>
        <topology evidence="1 18">Multi-pass membrane protein</topology>
    </subcellularLocation>
</comment>
<dbReference type="NCBIfam" id="NF001419">
    <property type="entry name" value="PRK00293.1"/>
    <property type="match status" value="1"/>
</dbReference>
<feature type="transmembrane region" description="Helical" evidence="18">
    <location>
        <begin position="264"/>
        <end position="287"/>
    </location>
</feature>
<evidence type="ECO:0000256" key="14">
    <source>
        <dbReference type="ARBA" id="ARBA00023157"/>
    </source>
</evidence>
<dbReference type="SUPFAM" id="SSF74863">
    <property type="entry name" value="Thiol:disulfide interchange protein DsbD, N-terminal domain (DsbD-alpha)"/>
    <property type="match status" value="1"/>
</dbReference>
<name>A0A7Z7HQR8_9PROT</name>